<comment type="caution">
    <text evidence="2">The sequence shown here is derived from an EMBL/GenBank/DDBJ whole genome shotgun (WGS) entry which is preliminary data.</text>
</comment>
<organism evidence="2 3">
    <name type="scientific">Rhinolophus ferrumequinum</name>
    <name type="common">Greater horseshoe bat</name>
    <dbReference type="NCBI Taxonomy" id="59479"/>
    <lineage>
        <taxon>Eukaryota</taxon>
        <taxon>Metazoa</taxon>
        <taxon>Chordata</taxon>
        <taxon>Craniata</taxon>
        <taxon>Vertebrata</taxon>
        <taxon>Euteleostomi</taxon>
        <taxon>Mammalia</taxon>
        <taxon>Eutheria</taxon>
        <taxon>Laurasiatheria</taxon>
        <taxon>Chiroptera</taxon>
        <taxon>Yinpterochiroptera</taxon>
        <taxon>Rhinolophoidea</taxon>
        <taxon>Rhinolophidae</taxon>
        <taxon>Rhinolophinae</taxon>
        <taxon>Rhinolophus</taxon>
    </lineage>
</organism>
<proteinExistence type="predicted"/>
<evidence type="ECO:0000313" key="3">
    <source>
        <dbReference type="Proteomes" id="UP000585614"/>
    </source>
</evidence>
<reference evidence="2 3" key="1">
    <citation type="journal article" date="2020" name="Nature">
        <title>Six reference-quality genomes reveal evolution of bat adaptations.</title>
        <authorList>
            <person name="Jebb D."/>
            <person name="Huang Z."/>
            <person name="Pippel M."/>
            <person name="Hughes G.M."/>
            <person name="Lavrichenko K."/>
            <person name="Devanna P."/>
            <person name="Winkler S."/>
            <person name="Jermiin L.S."/>
            <person name="Skirmuntt E.C."/>
            <person name="Katzourakis A."/>
            <person name="Burkitt-Gray L."/>
            <person name="Ray D.A."/>
            <person name="Sullivan K.A.M."/>
            <person name="Roscito J.G."/>
            <person name="Kirilenko B.M."/>
            <person name="Davalos L.M."/>
            <person name="Corthals A.P."/>
            <person name="Power M.L."/>
            <person name="Jones G."/>
            <person name="Ransome R.D."/>
            <person name="Dechmann D.K.N."/>
            <person name="Locatelli A.G."/>
            <person name="Puechmaille S.J."/>
            <person name="Fedrigo O."/>
            <person name="Jarvis E.D."/>
            <person name="Hiller M."/>
            <person name="Vernes S.C."/>
            <person name="Myers E.W."/>
            <person name="Teeling E.C."/>
        </authorList>
    </citation>
    <scope>NUCLEOTIDE SEQUENCE [LARGE SCALE GENOMIC DNA]</scope>
    <source>
        <strain evidence="2">MRhiFer1</strain>
        <tissue evidence="2">Lung</tissue>
    </source>
</reference>
<feature type="transmembrane region" description="Helical" evidence="1">
    <location>
        <begin position="62"/>
        <end position="85"/>
    </location>
</feature>
<dbReference type="AlphaFoldDB" id="A0A7J8AVQ4"/>
<gene>
    <name evidence="2" type="ORF">mRhiFer1_007928</name>
</gene>
<accession>A0A7J8AVQ4</accession>
<keyword evidence="1" id="KW-0812">Transmembrane</keyword>
<dbReference type="Proteomes" id="UP000585614">
    <property type="component" value="Unassembled WGS sequence"/>
</dbReference>
<keyword evidence="1" id="KW-0472">Membrane</keyword>
<protein>
    <submittedName>
        <fullName evidence="2">Uncharacterized protein</fullName>
    </submittedName>
</protein>
<dbReference type="EMBL" id="JACAGC010000001">
    <property type="protein sequence ID" value="KAF6390359.1"/>
    <property type="molecule type" value="Genomic_DNA"/>
</dbReference>
<evidence type="ECO:0000313" key="2">
    <source>
        <dbReference type="EMBL" id="KAF6390359.1"/>
    </source>
</evidence>
<name>A0A7J8AVQ4_RHIFE</name>
<keyword evidence="1" id="KW-1133">Transmembrane helix</keyword>
<evidence type="ECO:0000256" key="1">
    <source>
        <dbReference type="SAM" id="Phobius"/>
    </source>
</evidence>
<sequence>MAKEYPIVCVYHHFFIHSPIQGHPGCLHILAIVDNAVMNKWVRMSPQVAFWVSLDKYPKVGLLGPSLSVVIAFVFICSVCLFCSLDSTFKQNHIASVFLCLTCFTQHNTLQFIHAAADGNNPFTSMAKQYSIVYMHHLLFILNPLMDTQAASTS</sequence>